<keyword evidence="6 9" id="KW-0255">Endonuclease</keyword>
<reference evidence="10 11" key="1">
    <citation type="submission" date="2019-03" db="EMBL/GenBank/DDBJ databases">
        <title>Genomic Encyclopedia of Type Strains, Phase IV (KMG-IV): sequencing the most valuable type-strain genomes for metagenomic binning, comparative biology and taxonomic classification.</title>
        <authorList>
            <person name="Goeker M."/>
        </authorList>
    </citation>
    <scope>NUCLEOTIDE SEQUENCE [LARGE SCALE GENOMIC DNA]</scope>
    <source>
        <strain evidence="10 11">DSM 24176</strain>
    </source>
</reference>
<keyword evidence="11" id="KW-1185">Reference proteome</keyword>
<keyword evidence="2 9" id="KW-0690">Ribosome biogenesis</keyword>
<protein>
    <recommendedName>
        <fullName evidence="9">Endoribonuclease YbeY</fullName>
        <ecNumber evidence="9">3.1.-.-</ecNumber>
    </recommendedName>
</protein>
<dbReference type="EC" id="3.1.-.-" evidence="9"/>
<dbReference type="RefSeq" id="WP_132280491.1">
    <property type="nucleotide sequence ID" value="NZ_SMGQ01000011.1"/>
</dbReference>
<accession>A0A4R1N5J0</accession>
<feature type="binding site" evidence="9">
    <location>
        <position position="141"/>
    </location>
    <ligand>
        <name>Zn(2+)</name>
        <dbReference type="ChEBI" id="CHEBI:29105"/>
        <note>catalytic</note>
    </ligand>
</feature>
<sequence>MSVFIEKVVDDVLDFDYEKIIHKVIKESLEVEEIRQPVEVSVVLTNNDEIQCLNKDYRGKDMPTDVLSFPIMDSGEIGDIKTIEEHLSADINGQVQELLLGDIVISIDKLKEQAHTYGHSIERELGFLVAHSMLHLFGYDHMEKEEEDAMQLKQNIIMEKVGLYR</sequence>
<dbReference type="PROSITE" id="PS01306">
    <property type="entry name" value="UPF0054"/>
    <property type="match status" value="1"/>
</dbReference>
<evidence type="ECO:0000256" key="2">
    <source>
        <dbReference type="ARBA" id="ARBA00022517"/>
    </source>
</evidence>
<dbReference type="GO" id="GO:0006364">
    <property type="term" value="P:rRNA processing"/>
    <property type="evidence" value="ECO:0007669"/>
    <property type="project" value="UniProtKB-UniRule"/>
</dbReference>
<keyword evidence="7 9" id="KW-0378">Hydrolase</keyword>
<keyword evidence="5 9" id="KW-0479">Metal-binding</keyword>
<dbReference type="GO" id="GO:0004521">
    <property type="term" value="F:RNA endonuclease activity"/>
    <property type="evidence" value="ECO:0007669"/>
    <property type="project" value="UniProtKB-UniRule"/>
</dbReference>
<organism evidence="10 11">
    <name type="scientific">Natranaerovirga hydrolytica</name>
    <dbReference type="NCBI Taxonomy" id="680378"/>
    <lineage>
        <taxon>Bacteria</taxon>
        <taxon>Bacillati</taxon>
        <taxon>Bacillota</taxon>
        <taxon>Clostridia</taxon>
        <taxon>Lachnospirales</taxon>
        <taxon>Natranaerovirgaceae</taxon>
        <taxon>Natranaerovirga</taxon>
    </lineage>
</organism>
<evidence type="ECO:0000256" key="6">
    <source>
        <dbReference type="ARBA" id="ARBA00022759"/>
    </source>
</evidence>
<dbReference type="Proteomes" id="UP000294545">
    <property type="component" value="Unassembled WGS sequence"/>
</dbReference>
<keyword evidence="8 9" id="KW-0862">Zinc</keyword>
<keyword evidence="9" id="KW-0963">Cytoplasm</keyword>
<comment type="function">
    <text evidence="9">Single strand-specific metallo-endoribonuclease involved in late-stage 70S ribosome quality control and in maturation of the 3' terminus of the 16S rRNA.</text>
</comment>
<evidence type="ECO:0000256" key="5">
    <source>
        <dbReference type="ARBA" id="ARBA00022723"/>
    </source>
</evidence>
<dbReference type="InterPro" id="IPR023091">
    <property type="entry name" value="MetalPrtase_cat_dom_sf_prd"/>
</dbReference>
<evidence type="ECO:0000256" key="1">
    <source>
        <dbReference type="ARBA" id="ARBA00010875"/>
    </source>
</evidence>
<evidence type="ECO:0000313" key="10">
    <source>
        <dbReference type="EMBL" id="TCK98249.1"/>
    </source>
</evidence>
<dbReference type="InterPro" id="IPR020549">
    <property type="entry name" value="YbeY_CS"/>
</dbReference>
<dbReference type="AlphaFoldDB" id="A0A4R1N5J0"/>
<feature type="binding site" evidence="9">
    <location>
        <position position="131"/>
    </location>
    <ligand>
        <name>Zn(2+)</name>
        <dbReference type="ChEBI" id="CHEBI:29105"/>
        <note>catalytic</note>
    </ligand>
</feature>
<feature type="binding site" evidence="9">
    <location>
        <position position="135"/>
    </location>
    <ligand>
        <name>Zn(2+)</name>
        <dbReference type="ChEBI" id="CHEBI:29105"/>
        <note>catalytic</note>
    </ligand>
</feature>
<dbReference type="SUPFAM" id="SSF55486">
    <property type="entry name" value="Metalloproteases ('zincins'), catalytic domain"/>
    <property type="match status" value="1"/>
</dbReference>
<dbReference type="GO" id="GO:0005737">
    <property type="term" value="C:cytoplasm"/>
    <property type="evidence" value="ECO:0007669"/>
    <property type="project" value="UniProtKB-SubCell"/>
</dbReference>
<comment type="subcellular location">
    <subcellularLocation>
        <location evidence="9">Cytoplasm</location>
    </subcellularLocation>
</comment>
<comment type="cofactor">
    <cofactor evidence="9">
        <name>Zn(2+)</name>
        <dbReference type="ChEBI" id="CHEBI:29105"/>
    </cofactor>
    <text evidence="9">Binds 1 zinc ion.</text>
</comment>
<dbReference type="EMBL" id="SMGQ01000011">
    <property type="protein sequence ID" value="TCK98249.1"/>
    <property type="molecule type" value="Genomic_DNA"/>
</dbReference>
<dbReference type="PANTHER" id="PTHR46986">
    <property type="entry name" value="ENDORIBONUCLEASE YBEY, CHLOROPLASTIC"/>
    <property type="match status" value="1"/>
</dbReference>
<dbReference type="Gene3D" id="3.40.390.30">
    <property type="entry name" value="Metalloproteases ('zincins'), catalytic domain"/>
    <property type="match status" value="1"/>
</dbReference>
<evidence type="ECO:0000256" key="4">
    <source>
        <dbReference type="ARBA" id="ARBA00022722"/>
    </source>
</evidence>
<dbReference type="NCBIfam" id="TIGR00043">
    <property type="entry name" value="rRNA maturation RNase YbeY"/>
    <property type="match status" value="1"/>
</dbReference>
<evidence type="ECO:0000256" key="3">
    <source>
        <dbReference type="ARBA" id="ARBA00022552"/>
    </source>
</evidence>
<evidence type="ECO:0000256" key="8">
    <source>
        <dbReference type="ARBA" id="ARBA00022833"/>
    </source>
</evidence>
<evidence type="ECO:0000256" key="9">
    <source>
        <dbReference type="HAMAP-Rule" id="MF_00009"/>
    </source>
</evidence>
<dbReference type="OrthoDB" id="9807740at2"/>
<dbReference type="Pfam" id="PF02130">
    <property type="entry name" value="YbeY"/>
    <property type="match status" value="1"/>
</dbReference>
<evidence type="ECO:0000313" key="11">
    <source>
        <dbReference type="Proteomes" id="UP000294545"/>
    </source>
</evidence>
<dbReference type="PANTHER" id="PTHR46986:SF1">
    <property type="entry name" value="ENDORIBONUCLEASE YBEY, CHLOROPLASTIC"/>
    <property type="match status" value="1"/>
</dbReference>
<name>A0A4R1N5J0_9FIRM</name>
<keyword evidence="4 9" id="KW-0540">Nuclease</keyword>
<evidence type="ECO:0000256" key="7">
    <source>
        <dbReference type="ARBA" id="ARBA00022801"/>
    </source>
</evidence>
<dbReference type="HAMAP" id="MF_00009">
    <property type="entry name" value="Endoribonucl_YbeY"/>
    <property type="match status" value="1"/>
</dbReference>
<comment type="caution">
    <text evidence="10">The sequence shown here is derived from an EMBL/GenBank/DDBJ whole genome shotgun (WGS) entry which is preliminary data.</text>
</comment>
<proteinExistence type="inferred from homology"/>
<dbReference type="InterPro" id="IPR002036">
    <property type="entry name" value="YbeY"/>
</dbReference>
<comment type="similarity">
    <text evidence="1 9">Belongs to the endoribonuclease YbeY family.</text>
</comment>
<dbReference type="GO" id="GO:0004222">
    <property type="term" value="F:metalloendopeptidase activity"/>
    <property type="evidence" value="ECO:0007669"/>
    <property type="project" value="InterPro"/>
</dbReference>
<gene>
    <name evidence="9" type="primary">ybeY</name>
    <name evidence="10" type="ORF">EDC19_0669</name>
</gene>
<keyword evidence="3 9" id="KW-0698">rRNA processing</keyword>
<dbReference type="GO" id="GO:0008270">
    <property type="term" value="F:zinc ion binding"/>
    <property type="evidence" value="ECO:0007669"/>
    <property type="project" value="UniProtKB-UniRule"/>
</dbReference>